<keyword evidence="3" id="KW-0238">DNA-binding</keyword>
<dbReference type="InterPro" id="IPR014071">
    <property type="entry name" value="Cu_transp_CopY/TcrY"/>
</dbReference>
<dbReference type="Proteomes" id="UP001501166">
    <property type="component" value="Unassembled WGS sequence"/>
</dbReference>
<evidence type="ECO:0000256" key="3">
    <source>
        <dbReference type="ARBA" id="ARBA00023125"/>
    </source>
</evidence>
<evidence type="ECO:0000256" key="1">
    <source>
        <dbReference type="ARBA" id="ARBA00011046"/>
    </source>
</evidence>
<proteinExistence type="inferred from homology"/>
<name>A0ABN0XST4_9LACT</name>
<comment type="similarity">
    <text evidence="1">Belongs to the BlaI transcriptional regulatory family.</text>
</comment>
<evidence type="ECO:0000313" key="5">
    <source>
        <dbReference type="EMBL" id="GAA0371712.1"/>
    </source>
</evidence>
<dbReference type="RefSeq" id="WP_343756912.1">
    <property type="nucleotide sequence ID" value="NZ_BAAACW010000164.1"/>
</dbReference>
<keyword evidence="6" id="KW-1185">Reference proteome</keyword>
<keyword evidence="2" id="KW-0805">Transcription regulation</keyword>
<dbReference type="EMBL" id="BAAACW010000164">
    <property type="protein sequence ID" value="GAA0371712.1"/>
    <property type="molecule type" value="Genomic_DNA"/>
</dbReference>
<dbReference type="InterPro" id="IPR005650">
    <property type="entry name" value="BlaI_family"/>
</dbReference>
<evidence type="ECO:0000256" key="2">
    <source>
        <dbReference type="ARBA" id="ARBA00023015"/>
    </source>
</evidence>
<dbReference type="InterPro" id="IPR036388">
    <property type="entry name" value="WH-like_DNA-bd_sf"/>
</dbReference>
<dbReference type="InterPro" id="IPR036390">
    <property type="entry name" value="WH_DNA-bd_sf"/>
</dbReference>
<protein>
    <submittedName>
        <fullName evidence="5">CopY/TcrY family copper transport repressor</fullName>
    </submittedName>
</protein>
<evidence type="ECO:0000256" key="4">
    <source>
        <dbReference type="ARBA" id="ARBA00023163"/>
    </source>
</evidence>
<accession>A0ABN0XST4</accession>
<sequence>MKENQISPAEWEIMRVVWTTHPITSTEIYNILQEKTNWKLPTTKTLIGRLVKKGMLTTQTKGRKYEYSPAVTEKQSIKETTDALLEQVCSTKVGQTIEVMLENSVLSQDDLASLEQLIEEKKKTAPEVVACNCTPGQCDCRHEGGK</sequence>
<comment type="caution">
    <text evidence="5">The sequence shown here is derived from an EMBL/GenBank/DDBJ whole genome shotgun (WGS) entry which is preliminary data.</text>
</comment>
<dbReference type="PIRSF" id="PIRSF019455">
    <property type="entry name" value="CopR_AtkY"/>
    <property type="match status" value="1"/>
</dbReference>
<evidence type="ECO:0000313" key="6">
    <source>
        <dbReference type="Proteomes" id="UP001501166"/>
    </source>
</evidence>
<dbReference type="Pfam" id="PF03965">
    <property type="entry name" value="Penicillinase_R"/>
    <property type="match status" value="1"/>
</dbReference>
<keyword evidence="4" id="KW-0804">Transcription</keyword>
<dbReference type="Gene3D" id="1.10.10.10">
    <property type="entry name" value="Winged helix-like DNA-binding domain superfamily/Winged helix DNA-binding domain"/>
    <property type="match status" value="1"/>
</dbReference>
<dbReference type="NCBIfam" id="TIGR02698">
    <property type="entry name" value="CopY_TcrY"/>
    <property type="match status" value="1"/>
</dbReference>
<dbReference type="SUPFAM" id="SSF46785">
    <property type="entry name" value="Winged helix' DNA-binding domain"/>
    <property type="match status" value="1"/>
</dbReference>
<organism evidence="5 6">
    <name type="scientific">Alkalibacterium iburiense</name>
    <dbReference type="NCBI Taxonomy" id="290589"/>
    <lineage>
        <taxon>Bacteria</taxon>
        <taxon>Bacillati</taxon>
        <taxon>Bacillota</taxon>
        <taxon>Bacilli</taxon>
        <taxon>Lactobacillales</taxon>
        <taxon>Carnobacteriaceae</taxon>
        <taxon>Alkalibacterium</taxon>
    </lineage>
</organism>
<reference evidence="5 6" key="1">
    <citation type="journal article" date="2019" name="Int. J. Syst. Evol. Microbiol.">
        <title>The Global Catalogue of Microorganisms (GCM) 10K type strain sequencing project: providing services to taxonomists for standard genome sequencing and annotation.</title>
        <authorList>
            <consortium name="The Broad Institute Genomics Platform"/>
            <consortium name="The Broad Institute Genome Sequencing Center for Infectious Disease"/>
            <person name="Wu L."/>
            <person name="Ma J."/>
        </authorList>
    </citation>
    <scope>NUCLEOTIDE SEQUENCE [LARGE SCALE GENOMIC DNA]</scope>
    <source>
        <strain evidence="5 6">JCM 12662</strain>
    </source>
</reference>
<gene>
    <name evidence="5" type="ORF">GCM10008932_23770</name>
</gene>